<dbReference type="InterPro" id="IPR000953">
    <property type="entry name" value="Chromo/chromo_shadow_dom"/>
</dbReference>
<dbReference type="Pfam" id="PF00385">
    <property type="entry name" value="Chromo"/>
    <property type="match status" value="1"/>
</dbReference>
<comment type="subcellular location">
    <subcellularLocation>
        <location evidence="1">Nucleus</location>
    </subcellularLocation>
</comment>
<dbReference type="InterPro" id="IPR023779">
    <property type="entry name" value="Chromodomain_CS"/>
</dbReference>
<accession>A0A9P6MFR1</accession>
<dbReference type="Gene3D" id="2.40.50.40">
    <property type="match status" value="1"/>
</dbReference>
<evidence type="ECO:0000256" key="1">
    <source>
        <dbReference type="ARBA" id="ARBA00004123"/>
    </source>
</evidence>
<dbReference type="PANTHER" id="PTHR22812">
    <property type="entry name" value="CHROMOBOX PROTEIN"/>
    <property type="match status" value="1"/>
</dbReference>
<dbReference type="AlphaFoldDB" id="A0A9P6MFR1"/>
<comment type="caution">
    <text evidence="5">The sequence shown here is derived from an EMBL/GenBank/DDBJ whole genome shotgun (WGS) entry which is preliminary data.</text>
</comment>
<dbReference type="GO" id="GO:0005634">
    <property type="term" value="C:nucleus"/>
    <property type="evidence" value="ECO:0007669"/>
    <property type="project" value="UniProtKB-SubCell"/>
</dbReference>
<sequence length="244" mass="26677">MTDSEDMDIDNVLLVTSRGHQTGKETPQDLASFSNPDPTDQDFLNSPRARRARVPPAAPATSVAPVSPAKAKENNLRLILEAALPTGTVVSNETLDRLSHAFIALIDKTSEAAARKAVSRTATRTAAAKSSPSRRITSAAARAPAPTKSVGAVKTSSRGRPPRVQKGTASRGKKQKEESESEEEEDEEYEVESIISHRIRDGNLQFRIKWKGFPINKSTWEEKSALDGCQELLKEYLKKENLSL</sequence>
<feature type="compositionally biased region" description="Acidic residues" evidence="3">
    <location>
        <begin position="179"/>
        <end position="191"/>
    </location>
</feature>
<feature type="compositionally biased region" description="Low complexity" evidence="3">
    <location>
        <begin position="117"/>
        <end position="135"/>
    </location>
</feature>
<dbReference type="PROSITE" id="PS00598">
    <property type="entry name" value="CHROMO_1"/>
    <property type="match status" value="1"/>
</dbReference>
<evidence type="ECO:0000313" key="6">
    <source>
        <dbReference type="Proteomes" id="UP000703661"/>
    </source>
</evidence>
<protein>
    <recommendedName>
        <fullName evidence="4">Chromo domain-containing protein</fullName>
    </recommendedName>
</protein>
<evidence type="ECO:0000313" key="5">
    <source>
        <dbReference type="EMBL" id="KAF9996632.1"/>
    </source>
</evidence>
<feature type="domain" description="Chromo" evidence="4">
    <location>
        <begin position="189"/>
        <end position="244"/>
    </location>
</feature>
<dbReference type="EMBL" id="JAAAID010003645">
    <property type="protein sequence ID" value="KAF9996632.1"/>
    <property type="molecule type" value="Genomic_DNA"/>
</dbReference>
<feature type="compositionally biased region" description="Low complexity" evidence="3">
    <location>
        <begin position="59"/>
        <end position="68"/>
    </location>
</feature>
<evidence type="ECO:0000259" key="4">
    <source>
        <dbReference type="PROSITE" id="PS50013"/>
    </source>
</evidence>
<dbReference type="InterPro" id="IPR023780">
    <property type="entry name" value="Chromo_domain"/>
</dbReference>
<dbReference type="SMART" id="SM00298">
    <property type="entry name" value="CHROMO"/>
    <property type="match status" value="1"/>
</dbReference>
<gene>
    <name evidence="5" type="ORF">BGZ80_007201</name>
</gene>
<dbReference type="CDD" id="cd00024">
    <property type="entry name" value="CD_CSD"/>
    <property type="match status" value="1"/>
</dbReference>
<organism evidence="5 6">
    <name type="scientific">Entomortierella chlamydospora</name>
    <dbReference type="NCBI Taxonomy" id="101097"/>
    <lineage>
        <taxon>Eukaryota</taxon>
        <taxon>Fungi</taxon>
        <taxon>Fungi incertae sedis</taxon>
        <taxon>Mucoromycota</taxon>
        <taxon>Mortierellomycotina</taxon>
        <taxon>Mortierellomycetes</taxon>
        <taxon>Mortierellales</taxon>
        <taxon>Mortierellaceae</taxon>
        <taxon>Entomortierella</taxon>
    </lineage>
</organism>
<feature type="region of interest" description="Disordered" evidence="3">
    <location>
        <begin position="117"/>
        <end position="192"/>
    </location>
</feature>
<evidence type="ECO:0000256" key="2">
    <source>
        <dbReference type="ARBA" id="ARBA00023242"/>
    </source>
</evidence>
<dbReference type="PROSITE" id="PS50013">
    <property type="entry name" value="CHROMO_2"/>
    <property type="match status" value="1"/>
</dbReference>
<proteinExistence type="predicted"/>
<dbReference type="SUPFAM" id="SSF54160">
    <property type="entry name" value="Chromo domain-like"/>
    <property type="match status" value="1"/>
</dbReference>
<feature type="region of interest" description="Disordered" evidence="3">
    <location>
        <begin position="1"/>
        <end position="68"/>
    </location>
</feature>
<evidence type="ECO:0000256" key="3">
    <source>
        <dbReference type="SAM" id="MobiDB-lite"/>
    </source>
</evidence>
<keyword evidence="6" id="KW-1185">Reference proteome</keyword>
<reference evidence="5" key="1">
    <citation type="journal article" date="2020" name="Fungal Divers.">
        <title>Resolving the Mortierellaceae phylogeny through synthesis of multi-gene phylogenetics and phylogenomics.</title>
        <authorList>
            <person name="Vandepol N."/>
            <person name="Liber J."/>
            <person name="Desiro A."/>
            <person name="Na H."/>
            <person name="Kennedy M."/>
            <person name="Barry K."/>
            <person name="Grigoriev I.V."/>
            <person name="Miller A.N."/>
            <person name="O'Donnell K."/>
            <person name="Stajich J.E."/>
            <person name="Bonito G."/>
        </authorList>
    </citation>
    <scope>NUCLEOTIDE SEQUENCE</scope>
    <source>
        <strain evidence="5">NRRL 2769</strain>
    </source>
</reference>
<name>A0A9P6MFR1_9FUNG</name>
<dbReference type="Proteomes" id="UP000703661">
    <property type="component" value="Unassembled WGS sequence"/>
</dbReference>
<dbReference type="InterPro" id="IPR051219">
    <property type="entry name" value="Heterochromatin_chromo-domain"/>
</dbReference>
<keyword evidence="2" id="KW-0539">Nucleus</keyword>
<feature type="compositionally biased region" description="Polar residues" evidence="3">
    <location>
        <begin position="29"/>
        <end position="44"/>
    </location>
</feature>
<dbReference type="InterPro" id="IPR016197">
    <property type="entry name" value="Chromo-like_dom_sf"/>
</dbReference>